<dbReference type="AlphaFoldDB" id="A0A7Y0HE16"/>
<dbReference type="EMBL" id="JABBNT010000001">
    <property type="protein sequence ID" value="NMM43043.1"/>
    <property type="molecule type" value="Genomic_DNA"/>
</dbReference>
<name>A0A7Y0HE16_9PROT</name>
<comment type="caution">
    <text evidence="1">The sequence shown here is derived from an EMBL/GenBank/DDBJ whole genome shotgun (WGS) entry which is preliminary data.</text>
</comment>
<reference evidence="1 2" key="1">
    <citation type="submission" date="2020-04" db="EMBL/GenBank/DDBJ databases">
        <title>Rhodospirillaceae bacterium KN72 isolated from deep sea.</title>
        <authorList>
            <person name="Zhang D.-C."/>
        </authorList>
    </citation>
    <scope>NUCLEOTIDE SEQUENCE [LARGE SCALE GENOMIC DNA]</scope>
    <source>
        <strain evidence="1 2">KN72</strain>
    </source>
</reference>
<organism evidence="1 2">
    <name type="scientific">Pacificispira spongiicola</name>
    <dbReference type="NCBI Taxonomy" id="2729598"/>
    <lineage>
        <taxon>Bacteria</taxon>
        <taxon>Pseudomonadati</taxon>
        <taxon>Pseudomonadota</taxon>
        <taxon>Alphaproteobacteria</taxon>
        <taxon>Rhodospirillales</taxon>
        <taxon>Rhodospirillaceae</taxon>
        <taxon>Pacificispira</taxon>
    </lineage>
</organism>
<sequence length="321" mass="34979">MMGPTEIRFLAFRLPFAALALALVVELAAWGVSGVGLQRHPLDRTVAALSSGMVAGDTVLLGDSVTQDVAGMFRLADPGRVANLTTNKASGPLGSVLLLRRYLEQAPSVRRVVVAATPEFFTYMPDGETARVYLSSVFTREDERPVLSAAGLPMESDDWKPAILDFEARVFDRLSALVLAQPLPAGDREPDPALPVEDRGGNAVKEDAIKTRMVADMPIDPGASIAIESLCTLAKERNIALDVVWAPVPDSVYRFWLSAGTLRDLRDRIADLGGGACGQVRFHDMNNARRYPDFAFRDSDHLRRPGWTNVYALALKDFLAE</sequence>
<evidence type="ECO:0000313" key="2">
    <source>
        <dbReference type="Proteomes" id="UP000539372"/>
    </source>
</evidence>
<proteinExistence type="predicted"/>
<evidence type="ECO:0008006" key="3">
    <source>
        <dbReference type="Google" id="ProtNLM"/>
    </source>
</evidence>
<protein>
    <recommendedName>
        <fullName evidence="3">AlgX/AlgJ SGNH hydrolase-like domain-containing protein</fullName>
    </recommendedName>
</protein>
<evidence type="ECO:0000313" key="1">
    <source>
        <dbReference type="EMBL" id="NMM43043.1"/>
    </source>
</evidence>
<gene>
    <name evidence="1" type="ORF">HH303_01040</name>
</gene>
<accession>A0A7Y0HE16</accession>
<dbReference type="Proteomes" id="UP000539372">
    <property type="component" value="Unassembled WGS sequence"/>
</dbReference>
<keyword evidence="2" id="KW-1185">Reference proteome</keyword>